<evidence type="ECO:0000313" key="3">
    <source>
        <dbReference type="Proteomes" id="UP000033695"/>
    </source>
</evidence>
<comment type="caution">
    <text evidence="2">The sequence shown here is derived from an EMBL/GenBank/DDBJ whole genome shotgun (WGS) entry which is preliminary data.</text>
</comment>
<accession>A0A0F4KYN7</accession>
<gene>
    <name evidence="2" type="ORF">JG29_01020</name>
</gene>
<dbReference type="Proteomes" id="UP000033695">
    <property type="component" value="Unassembled WGS sequence"/>
</dbReference>
<feature type="transmembrane region" description="Helical" evidence="1">
    <location>
        <begin position="85"/>
        <end position="102"/>
    </location>
</feature>
<keyword evidence="1" id="KW-1133">Transmembrane helix</keyword>
<evidence type="ECO:0000313" key="2">
    <source>
        <dbReference type="EMBL" id="KJY51059.1"/>
    </source>
</evidence>
<dbReference type="AlphaFoldDB" id="A0A0F4KYN7"/>
<protein>
    <submittedName>
        <fullName evidence="2">Putative thiamine transporter protein</fullName>
    </submittedName>
</protein>
<reference evidence="2 3" key="1">
    <citation type="submission" date="2014-12" db="EMBL/GenBank/DDBJ databases">
        <title>Comparative genomics of the lactic acid bacteria isolated from the honey bee gut.</title>
        <authorList>
            <person name="Ellegaard K.M."/>
            <person name="Tamarit D."/>
            <person name="Javelind E."/>
            <person name="Olofsson T."/>
            <person name="Andersson S.G."/>
            <person name="Vasquez A."/>
        </authorList>
    </citation>
    <scope>NUCLEOTIDE SEQUENCE [LARGE SCALE GENOMIC DNA]</scope>
    <source>
        <strain evidence="2 3">Hon2</strain>
    </source>
</reference>
<dbReference type="HOGENOM" id="CLU_090959_0_0_9"/>
<keyword evidence="1" id="KW-0812">Transmembrane</keyword>
<dbReference type="GO" id="GO:0005886">
    <property type="term" value="C:plasma membrane"/>
    <property type="evidence" value="ECO:0007669"/>
    <property type="project" value="InterPro"/>
</dbReference>
<feature type="transmembrane region" description="Helical" evidence="1">
    <location>
        <begin position="152"/>
        <end position="177"/>
    </location>
</feature>
<dbReference type="OrthoDB" id="9795813at2"/>
<name>A0A0F4KYN7_9LACO</name>
<feature type="transmembrane region" description="Helical" evidence="1">
    <location>
        <begin position="6"/>
        <end position="25"/>
    </location>
</feature>
<sequence length="189" mass="20725">MQKNKLLVTVEGAIIVALAMALTYIPHSIGVSSIELQYGIIPLVIYAWRRGLGAGITAGVVWGLLDLILRGLSKGSVLNLWQGILEYPVAFGVLGLAGLWSRQMQLRLQTNKQTYWIMLWSALVSVCAKYLLHFFAGGLVWGAYAPKSMNPWVYSLIINGGSAVANIVMVAIIFLLLKKVLKQLVLVKD</sequence>
<keyword evidence="1" id="KW-0472">Membrane</keyword>
<organism evidence="2 3">
    <name type="scientific">Bombilactobacillus mellis</name>
    <dbReference type="NCBI Taxonomy" id="1218508"/>
    <lineage>
        <taxon>Bacteria</taxon>
        <taxon>Bacillati</taxon>
        <taxon>Bacillota</taxon>
        <taxon>Bacilli</taxon>
        <taxon>Lactobacillales</taxon>
        <taxon>Lactobacillaceae</taxon>
        <taxon>Bombilactobacillus</taxon>
    </lineage>
</organism>
<dbReference type="EMBL" id="JXBZ01000002">
    <property type="protein sequence ID" value="KJY51059.1"/>
    <property type="molecule type" value="Genomic_DNA"/>
</dbReference>
<dbReference type="STRING" id="1218508.JG29_01020"/>
<dbReference type="Pfam" id="PF09515">
    <property type="entry name" value="Thia_YuaJ"/>
    <property type="match status" value="1"/>
</dbReference>
<dbReference type="InterPro" id="IPR012651">
    <property type="entry name" value="Thia_Transptr_ThiT"/>
</dbReference>
<feature type="transmembrane region" description="Helical" evidence="1">
    <location>
        <begin position="114"/>
        <end position="132"/>
    </location>
</feature>
<keyword evidence="3" id="KW-1185">Reference proteome</keyword>
<dbReference type="PATRIC" id="fig|1218508.4.peg.106"/>
<proteinExistence type="predicted"/>
<dbReference type="Gene3D" id="1.10.1760.20">
    <property type="match status" value="1"/>
</dbReference>
<dbReference type="GO" id="GO:0015234">
    <property type="term" value="F:thiamine transmembrane transporter activity"/>
    <property type="evidence" value="ECO:0007669"/>
    <property type="project" value="InterPro"/>
</dbReference>
<evidence type="ECO:0000256" key="1">
    <source>
        <dbReference type="SAM" id="Phobius"/>
    </source>
</evidence>
<dbReference type="NCBIfam" id="TIGR02357">
    <property type="entry name" value="ECF_ThiT_YuaJ"/>
    <property type="match status" value="1"/>
</dbReference>